<gene>
    <name evidence="1" type="ORF">MRB53_005237</name>
</gene>
<evidence type="ECO:0000313" key="2">
    <source>
        <dbReference type="Proteomes" id="UP001234297"/>
    </source>
</evidence>
<organism evidence="1 2">
    <name type="scientific">Persea americana</name>
    <name type="common">Avocado</name>
    <dbReference type="NCBI Taxonomy" id="3435"/>
    <lineage>
        <taxon>Eukaryota</taxon>
        <taxon>Viridiplantae</taxon>
        <taxon>Streptophyta</taxon>
        <taxon>Embryophyta</taxon>
        <taxon>Tracheophyta</taxon>
        <taxon>Spermatophyta</taxon>
        <taxon>Magnoliopsida</taxon>
        <taxon>Magnoliidae</taxon>
        <taxon>Laurales</taxon>
        <taxon>Lauraceae</taxon>
        <taxon>Persea</taxon>
    </lineage>
</organism>
<dbReference type="Proteomes" id="UP001234297">
    <property type="component" value="Chromosome 2"/>
</dbReference>
<name>A0ACC2MCZ5_PERAE</name>
<comment type="caution">
    <text evidence="1">The sequence shown here is derived from an EMBL/GenBank/DDBJ whole genome shotgun (WGS) entry which is preliminary data.</text>
</comment>
<evidence type="ECO:0000313" key="1">
    <source>
        <dbReference type="EMBL" id="KAJ8643489.1"/>
    </source>
</evidence>
<accession>A0ACC2MCZ5</accession>
<proteinExistence type="predicted"/>
<sequence>MSLSFHSNLTTTTTSTRNIANMKTTSSQSLLLLLLLLFFPFLVTAKFVIEPCDSSNSCQALLSYRLPFNSKLSEIASRFQTDVTQILESNGFDPTDPLPGNQILSENTVVRVPIWCPCVDGIRRSVSTVYTVEAIDTVDYIAVGYGGLVSADQIREANEISDWDRIYLGQRLVIPLPCFCFNGSDNGLPVVYMSYVVKQGESLKSIGQNHGTTVTDLVAVNGLGSVLVNTGDILAIPIPACSSAYLNLNQGDFIVPNASYALTAYDCVQCTCGPKDLILRCFPSPFATNCNRFKCRGTNLYIGEVYEERTMSGCDVTKCFYRGYHGHNILSR</sequence>
<reference evidence="1 2" key="1">
    <citation type="journal article" date="2022" name="Hortic Res">
        <title>A haplotype resolved chromosomal level avocado genome allows analysis of novel avocado genes.</title>
        <authorList>
            <person name="Nath O."/>
            <person name="Fletcher S.J."/>
            <person name="Hayward A."/>
            <person name="Shaw L.M."/>
            <person name="Masouleh A.K."/>
            <person name="Furtado A."/>
            <person name="Henry R.J."/>
            <person name="Mitter N."/>
        </authorList>
    </citation>
    <scope>NUCLEOTIDE SEQUENCE [LARGE SCALE GENOMIC DNA]</scope>
    <source>
        <strain evidence="2">cv. Hass</strain>
    </source>
</reference>
<keyword evidence="2" id="KW-1185">Reference proteome</keyword>
<protein>
    <submittedName>
        <fullName evidence="1">Uncharacterized protein</fullName>
    </submittedName>
</protein>
<dbReference type="EMBL" id="CM056810">
    <property type="protein sequence ID" value="KAJ8643489.1"/>
    <property type="molecule type" value="Genomic_DNA"/>
</dbReference>